<keyword evidence="9" id="KW-0604">Photosystem II</keyword>
<keyword evidence="1" id="KW-0813">Transport</keyword>
<keyword evidence="5" id="KW-0249">Electron transport</keyword>
<feature type="chain" id="PRO_5031309376" description="Cytochrome c domain-containing protein" evidence="11">
    <location>
        <begin position="26"/>
        <end position="230"/>
    </location>
</feature>
<evidence type="ECO:0000256" key="11">
    <source>
        <dbReference type="SAM" id="SignalP"/>
    </source>
</evidence>
<dbReference type="AlphaFoldDB" id="A0A7S1RTY9"/>
<evidence type="ECO:0000256" key="4">
    <source>
        <dbReference type="ARBA" id="ARBA00022723"/>
    </source>
</evidence>
<dbReference type="PROSITE" id="PS51007">
    <property type="entry name" value="CYTC"/>
    <property type="match status" value="1"/>
</dbReference>
<feature type="domain" description="Cytochrome c" evidence="12">
    <location>
        <begin position="117"/>
        <end position="216"/>
    </location>
</feature>
<dbReference type="InterPro" id="IPR009056">
    <property type="entry name" value="Cyt_c-like_dom"/>
</dbReference>
<evidence type="ECO:0000256" key="7">
    <source>
        <dbReference type="ARBA" id="ARBA00023078"/>
    </source>
</evidence>
<keyword evidence="7" id="KW-0793">Thylakoid</keyword>
<keyword evidence="8" id="KW-0472">Membrane</keyword>
<dbReference type="SUPFAM" id="SSF46626">
    <property type="entry name" value="Cytochrome c"/>
    <property type="match status" value="1"/>
</dbReference>
<accession>A0A7S1RTY9</accession>
<keyword evidence="6 10" id="KW-0408">Iron</keyword>
<dbReference type="GO" id="GO:0042651">
    <property type="term" value="C:thylakoid membrane"/>
    <property type="evidence" value="ECO:0007669"/>
    <property type="project" value="InterPro"/>
</dbReference>
<evidence type="ECO:0000256" key="3">
    <source>
        <dbReference type="ARBA" id="ARBA00022617"/>
    </source>
</evidence>
<evidence type="ECO:0000313" key="13">
    <source>
        <dbReference type="EMBL" id="CAD9176020.1"/>
    </source>
</evidence>
<protein>
    <recommendedName>
        <fullName evidence="12">Cytochrome c domain-containing protein</fullName>
    </recommendedName>
</protein>
<proteinExistence type="inferred from homology"/>
<sequence length="230" mass="24102">MVSARATRSLLAGCLLGCAVGGALCAFAVGGRAGSPAQQRSASPALGLGTATAPELPAAPVATEEPASSWQSAVRLASGLVLGALLLIASGTPARADLEDTPIPLDDKGKTVIMSKEEIIRGKRLFNAACASCHVGGGTRTNQNVGLGLEELSGSQPPRNNIEALIDYQNAPTTYDGLKDISEVHPSIKAGDVWPKMRSMKQKDLYDISSYILYQNFTIPEKWGGGKQYY</sequence>
<dbReference type="InterPro" id="IPR017851">
    <property type="entry name" value="PsbV_cyt_c550"/>
</dbReference>
<evidence type="ECO:0000256" key="6">
    <source>
        <dbReference type="ARBA" id="ARBA00023004"/>
    </source>
</evidence>
<dbReference type="InterPro" id="IPR029490">
    <property type="entry name" value="Cytochrom_C550"/>
</dbReference>
<keyword evidence="2" id="KW-0602">Photosynthesis</keyword>
<keyword evidence="11" id="KW-0732">Signal</keyword>
<evidence type="ECO:0000256" key="10">
    <source>
        <dbReference type="PROSITE-ProRule" id="PRU00433"/>
    </source>
</evidence>
<feature type="signal peptide" evidence="11">
    <location>
        <begin position="1"/>
        <end position="25"/>
    </location>
</feature>
<dbReference type="GO" id="GO:0015979">
    <property type="term" value="P:photosynthesis"/>
    <property type="evidence" value="ECO:0007669"/>
    <property type="project" value="UniProtKB-KW"/>
</dbReference>
<dbReference type="InterPro" id="IPR036909">
    <property type="entry name" value="Cyt_c-like_dom_sf"/>
</dbReference>
<keyword evidence="3 10" id="KW-0349">Heme</keyword>
<dbReference type="GO" id="GO:0009523">
    <property type="term" value="C:photosystem II"/>
    <property type="evidence" value="ECO:0007669"/>
    <property type="project" value="UniProtKB-KW"/>
</dbReference>
<evidence type="ECO:0000256" key="8">
    <source>
        <dbReference type="ARBA" id="ARBA00023136"/>
    </source>
</evidence>
<organism evidence="13">
    <name type="scientific">Alexandrium catenella</name>
    <name type="common">Red tide dinoflagellate</name>
    <name type="synonym">Gonyaulax catenella</name>
    <dbReference type="NCBI Taxonomy" id="2925"/>
    <lineage>
        <taxon>Eukaryota</taxon>
        <taxon>Sar</taxon>
        <taxon>Alveolata</taxon>
        <taxon>Dinophyceae</taxon>
        <taxon>Gonyaulacales</taxon>
        <taxon>Pyrocystaceae</taxon>
        <taxon>Alexandrium</taxon>
    </lineage>
</organism>
<dbReference type="GO" id="GO:0046872">
    <property type="term" value="F:metal ion binding"/>
    <property type="evidence" value="ECO:0007669"/>
    <property type="project" value="UniProtKB-KW"/>
</dbReference>
<dbReference type="EMBL" id="HBGE01088661">
    <property type="protein sequence ID" value="CAD9176020.1"/>
    <property type="molecule type" value="Transcribed_RNA"/>
</dbReference>
<dbReference type="GO" id="GO:0020037">
    <property type="term" value="F:heme binding"/>
    <property type="evidence" value="ECO:0007669"/>
    <property type="project" value="InterPro"/>
</dbReference>
<dbReference type="HAMAP" id="MF_01378">
    <property type="entry name" value="PSII_Cyt550"/>
    <property type="match status" value="1"/>
</dbReference>
<evidence type="ECO:0000256" key="1">
    <source>
        <dbReference type="ARBA" id="ARBA00022448"/>
    </source>
</evidence>
<dbReference type="Gene3D" id="1.10.760.10">
    <property type="entry name" value="Cytochrome c-like domain"/>
    <property type="match status" value="1"/>
</dbReference>
<dbReference type="GO" id="GO:0009055">
    <property type="term" value="F:electron transfer activity"/>
    <property type="evidence" value="ECO:0007669"/>
    <property type="project" value="InterPro"/>
</dbReference>
<reference evidence="13" key="1">
    <citation type="submission" date="2021-01" db="EMBL/GenBank/DDBJ databases">
        <authorList>
            <person name="Corre E."/>
            <person name="Pelletier E."/>
            <person name="Niang G."/>
            <person name="Scheremetjew M."/>
            <person name="Finn R."/>
            <person name="Kale V."/>
            <person name="Holt S."/>
            <person name="Cochrane G."/>
            <person name="Meng A."/>
            <person name="Brown T."/>
            <person name="Cohen L."/>
        </authorList>
    </citation>
    <scope>NUCLEOTIDE SEQUENCE</scope>
    <source>
        <strain evidence="13">OF101</strain>
    </source>
</reference>
<keyword evidence="4 10" id="KW-0479">Metal-binding</keyword>
<gene>
    <name evidence="13" type="ORF">ACAT0790_LOCUS52789</name>
</gene>
<evidence type="ECO:0000259" key="12">
    <source>
        <dbReference type="PROSITE" id="PS51007"/>
    </source>
</evidence>
<evidence type="ECO:0000256" key="9">
    <source>
        <dbReference type="ARBA" id="ARBA00023276"/>
    </source>
</evidence>
<dbReference type="Pfam" id="PF14495">
    <property type="entry name" value="Cytochrom_C550"/>
    <property type="match status" value="1"/>
</dbReference>
<name>A0A7S1RTY9_ALECA</name>
<dbReference type="NCBIfam" id="TIGR03045">
    <property type="entry name" value="PS_II_C550"/>
    <property type="match status" value="1"/>
</dbReference>
<evidence type="ECO:0000256" key="5">
    <source>
        <dbReference type="ARBA" id="ARBA00022982"/>
    </source>
</evidence>
<evidence type="ECO:0000256" key="2">
    <source>
        <dbReference type="ARBA" id="ARBA00022531"/>
    </source>
</evidence>